<feature type="transmembrane region" description="Helical" evidence="1">
    <location>
        <begin position="7"/>
        <end position="26"/>
    </location>
</feature>
<dbReference type="eggNOG" id="ENOG50313SJ">
    <property type="taxonomic scope" value="Bacteria"/>
</dbReference>
<dbReference type="AlphaFoldDB" id="A0A1H9RU66"/>
<dbReference type="Proteomes" id="UP000182584">
    <property type="component" value="Unassembled WGS sequence"/>
</dbReference>
<evidence type="ECO:0000256" key="1">
    <source>
        <dbReference type="SAM" id="Phobius"/>
    </source>
</evidence>
<gene>
    <name evidence="2" type="ORF">SAMN04487884_110114</name>
</gene>
<dbReference type="EMBL" id="FOGJ01000010">
    <property type="protein sequence ID" value="SER76256.1"/>
    <property type="molecule type" value="Genomic_DNA"/>
</dbReference>
<accession>A0A1H9RU66</accession>
<protein>
    <submittedName>
        <fullName evidence="2">Uncharacterized protein</fullName>
    </submittedName>
</protein>
<proteinExistence type="predicted"/>
<organism evidence="2 3">
    <name type="scientific">Butyrivibrio fibrisolvens</name>
    <dbReference type="NCBI Taxonomy" id="831"/>
    <lineage>
        <taxon>Bacteria</taxon>
        <taxon>Bacillati</taxon>
        <taxon>Bacillota</taxon>
        <taxon>Clostridia</taxon>
        <taxon>Lachnospirales</taxon>
        <taxon>Lachnospiraceae</taxon>
        <taxon>Butyrivibrio</taxon>
    </lineage>
</organism>
<evidence type="ECO:0000313" key="3">
    <source>
        <dbReference type="Proteomes" id="UP000182584"/>
    </source>
</evidence>
<keyword evidence="1" id="KW-0812">Transmembrane</keyword>
<sequence>MNVLKENLKVVIVDAVVLAFVILLFVFHQPVLAIITLVLAIAGTVLYIVGSKRLAQQEESKAQLEAAKQTVSMFIISKKKMRMSEAGLPAAALESVSKLARRQKLPILKVKVGPQIMNLICEPEIFDSVPEKKEVKATVAGLYVTSVKGLHGNKGVKKPEEKKGFWKRTLEKAQEKAGAKQIK</sequence>
<keyword evidence="1" id="KW-1133">Transmembrane helix</keyword>
<evidence type="ECO:0000313" key="2">
    <source>
        <dbReference type="EMBL" id="SER76256.1"/>
    </source>
</evidence>
<keyword evidence="1" id="KW-0472">Membrane</keyword>
<dbReference type="RefSeq" id="WP_022755343.1">
    <property type="nucleotide sequence ID" value="NZ_CM009896.1"/>
</dbReference>
<name>A0A1H9RU66_BUTFI</name>
<reference evidence="2 3" key="1">
    <citation type="submission" date="2016-10" db="EMBL/GenBank/DDBJ databases">
        <authorList>
            <person name="de Groot N.N."/>
        </authorList>
    </citation>
    <scope>NUCLEOTIDE SEQUENCE [LARGE SCALE GENOMIC DNA]</scope>
    <source>
        <strain evidence="2 3">AR40</strain>
    </source>
</reference>
<feature type="transmembrane region" description="Helical" evidence="1">
    <location>
        <begin position="32"/>
        <end position="50"/>
    </location>
</feature>